<organism evidence="1 2">
    <name type="scientific">Austropuccinia psidii MF-1</name>
    <dbReference type="NCBI Taxonomy" id="1389203"/>
    <lineage>
        <taxon>Eukaryota</taxon>
        <taxon>Fungi</taxon>
        <taxon>Dikarya</taxon>
        <taxon>Basidiomycota</taxon>
        <taxon>Pucciniomycotina</taxon>
        <taxon>Pucciniomycetes</taxon>
        <taxon>Pucciniales</taxon>
        <taxon>Sphaerophragmiaceae</taxon>
        <taxon>Austropuccinia</taxon>
    </lineage>
</organism>
<reference evidence="1" key="1">
    <citation type="submission" date="2021-03" db="EMBL/GenBank/DDBJ databases">
        <title>Draft genome sequence of rust myrtle Austropuccinia psidii MF-1, a brazilian biotype.</title>
        <authorList>
            <person name="Quecine M.C."/>
            <person name="Pachon D.M.R."/>
            <person name="Bonatelli M.L."/>
            <person name="Correr F.H."/>
            <person name="Franceschini L.M."/>
            <person name="Leite T.F."/>
            <person name="Margarido G.R.A."/>
            <person name="Almeida C.A."/>
            <person name="Ferrarezi J.A."/>
            <person name="Labate C.A."/>
        </authorList>
    </citation>
    <scope>NUCLEOTIDE SEQUENCE</scope>
    <source>
        <strain evidence="1">MF-1</strain>
    </source>
</reference>
<dbReference type="OrthoDB" id="2508656at2759"/>
<name>A0A9Q3GF74_9BASI</name>
<dbReference type="Proteomes" id="UP000765509">
    <property type="component" value="Unassembled WGS sequence"/>
</dbReference>
<sequence length="406" mass="47711">MNPSEQKSLEVESLADLEREIVEQLRTFRNLNSTKKSHFSRNTGVTQQFTQNLIEILRSVKFRRKKKLMSSSGGLKSHFQKRQLEIKVTFQKCIFQSLDFMYKYRLSTHEDLVQFFLNDENIQLTLNHMKGLYDGVLFAGVAEEPWTFEPNFEFILKDWKTKHLHNLLTSKVSKALTPKQEAKFVYGLLLWYLDIALTAPGELTKKARLIEQVKKRPFFKPYTENQPLKVIDGSSFSNSGYNKELSELSQYLTSVIANTAQLEEALEYMIIYHILHFAKTYPIAAESQLVAKEIKHNQDLQLKLEMLAVGKRLQWSAGKVFEFGHFLQNSEQEIFIREEVSKESLAVALSILRETAEEFKEKKARFQAYNGRKDHTLQLWFDNNYWLRRYDEIAFADYKQYYNMLA</sequence>
<comment type="caution">
    <text evidence="1">The sequence shown here is derived from an EMBL/GenBank/DDBJ whole genome shotgun (WGS) entry which is preliminary data.</text>
</comment>
<gene>
    <name evidence="1" type="ORF">O181_003797</name>
</gene>
<dbReference type="AlphaFoldDB" id="A0A9Q3GF74"/>
<keyword evidence="2" id="KW-1185">Reference proteome</keyword>
<accession>A0A9Q3GF74</accession>
<protein>
    <submittedName>
        <fullName evidence="1">Uncharacterized protein</fullName>
    </submittedName>
</protein>
<evidence type="ECO:0000313" key="1">
    <source>
        <dbReference type="EMBL" id="MBW0464082.1"/>
    </source>
</evidence>
<dbReference type="EMBL" id="AVOT02000695">
    <property type="protein sequence ID" value="MBW0464082.1"/>
    <property type="molecule type" value="Genomic_DNA"/>
</dbReference>
<evidence type="ECO:0000313" key="2">
    <source>
        <dbReference type="Proteomes" id="UP000765509"/>
    </source>
</evidence>
<proteinExistence type="predicted"/>